<name>A0AA86PIX3_9EUKA</name>
<organism evidence="2">
    <name type="scientific">Hexamita inflata</name>
    <dbReference type="NCBI Taxonomy" id="28002"/>
    <lineage>
        <taxon>Eukaryota</taxon>
        <taxon>Metamonada</taxon>
        <taxon>Diplomonadida</taxon>
        <taxon>Hexamitidae</taxon>
        <taxon>Hexamitinae</taxon>
        <taxon>Hexamita</taxon>
    </lineage>
</organism>
<keyword evidence="1" id="KW-0472">Membrane</keyword>
<keyword evidence="4" id="KW-1185">Reference proteome</keyword>
<dbReference type="Proteomes" id="UP001642409">
    <property type="component" value="Unassembled WGS sequence"/>
</dbReference>
<dbReference type="AlphaFoldDB" id="A0AA86PIX3"/>
<comment type="caution">
    <text evidence="2">The sequence shown here is derived from an EMBL/GenBank/DDBJ whole genome shotgun (WGS) entry which is preliminary data.</text>
</comment>
<keyword evidence="1" id="KW-1133">Transmembrane helix</keyword>
<proteinExistence type="predicted"/>
<evidence type="ECO:0000313" key="3">
    <source>
        <dbReference type="EMBL" id="CAL6014850.1"/>
    </source>
</evidence>
<keyword evidence="1" id="KW-0812">Transmembrane</keyword>
<reference evidence="2" key="1">
    <citation type="submission" date="2023-06" db="EMBL/GenBank/DDBJ databases">
        <authorList>
            <person name="Kurt Z."/>
        </authorList>
    </citation>
    <scope>NUCLEOTIDE SEQUENCE</scope>
</reference>
<reference evidence="3 4" key="2">
    <citation type="submission" date="2024-07" db="EMBL/GenBank/DDBJ databases">
        <authorList>
            <person name="Akdeniz Z."/>
        </authorList>
    </citation>
    <scope>NUCLEOTIDE SEQUENCE [LARGE SCALE GENOMIC DNA]</scope>
</reference>
<evidence type="ECO:0000313" key="2">
    <source>
        <dbReference type="EMBL" id="CAI9938058.1"/>
    </source>
</evidence>
<feature type="transmembrane region" description="Helical" evidence="1">
    <location>
        <begin position="297"/>
        <end position="320"/>
    </location>
</feature>
<dbReference type="EMBL" id="CATOUU010000653">
    <property type="protein sequence ID" value="CAI9938058.1"/>
    <property type="molecule type" value="Genomic_DNA"/>
</dbReference>
<dbReference type="EMBL" id="CAXDID020000071">
    <property type="protein sequence ID" value="CAL6014850.1"/>
    <property type="molecule type" value="Genomic_DNA"/>
</dbReference>
<sequence>MLLQNISTIANAQITVSSDFKQIVIQAATTGVHLDNESCTISFSSPSAHTQLTNLSSFVSFPMMLQNVQGEQNVQVQIQSSCDVEIVMIYSVIYQLGQQVSATTHKCPNGVYFVKDNEENSTQYSTFQSDSDAQIYVCSVPILLRFLVSDCKLFVKQSKKLQTDVSSENFKNYIYYSFKSNLEEQLKVVSNTAYKMKLQSERSDYLEPESVLQYEFVGYNDYQLQVELKGSNNSVVCISDSYQTTDNLTCNMNITKSGSYRLKAEQRYLTAVSKEQTYFSVKYTVEEKQNQKSNQTWIILVVILSVISVIAIAISIVLFIKQKKHNNALNEHLIQ</sequence>
<gene>
    <name evidence="3" type="ORF">HINF_LOCUS24469</name>
    <name evidence="2" type="ORF">HINF_LOCUS25703</name>
</gene>
<evidence type="ECO:0000313" key="4">
    <source>
        <dbReference type="Proteomes" id="UP001642409"/>
    </source>
</evidence>
<protein>
    <submittedName>
        <fullName evidence="3">Hypothetical_protein</fullName>
    </submittedName>
</protein>
<evidence type="ECO:0000256" key="1">
    <source>
        <dbReference type="SAM" id="Phobius"/>
    </source>
</evidence>
<accession>A0AA86PIX3</accession>